<name>I0YK79_COCSC</name>
<comment type="caution">
    <text evidence="5">The sequence shown here is derived from an EMBL/GenBank/DDBJ whole genome shotgun (WGS) entry which is preliminary data.</text>
</comment>
<dbReference type="Pfam" id="PF00227">
    <property type="entry name" value="Proteasome"/>
    <property type="match status" value="1"/>
</dbReference>
<dbReference type="InterPro" id="IPR029055">
    <property type="entry name" value="Ntn_hydrolases_N"/>
</dbReference>
<proteinExistence type="inferred from homology"/>
<comment type="subunit">
    <text evidence="4">Component of the proteasome complex.</text>
</comment>
<dbReference type="FunFam" id="3.60.20.10:FF:000014">
    <property type="entry name" value="Proteasome subunit beta type-7"/>
    <property type="match status" value="1"/>
</dbReference>
<dbReference type="GO" id="GO:0005737">
    <property type="term" value="C:cytoplasm"/>
    <property type="evidence" value="ECO:0007669"/>
    <property type="project" value="UniProtKB-SubCell"/>
</dbReference>
<dbReference type="eggNOG" id="KOG0185">
    <property type="taxonomic scope" value="Eukaryota"/>
</dbReference>
<comment type="similarity">
    <text evidence="4">Belongs to the peptidase T1B family.</text>
</comment>
<dbReference type="GO" id="GO:0005839">
    <property type="term" value="C:proteasome core complex"/>
    <property type="evidence" value="ECO:0007669"/>
    <property type="project" value="InterPro"/>
</dbReference>
<organism evidence="5 6">
    <name type="scientific">Coccomyxa subellipsoidea (strain C-169)</name>
    <name type="common">Green microalga</name>
    <dbReference type="NCBI Taxonomy" id="574566"/>
    <lineage>
        <taxon>Eukaryota</taxon>
        <taxon>Viridiplantae</taxon>
        <taxon>Chlorophyta</taxon>
        <taxon>core chlorophytes</taxon>
        <taxon>Trebouxiophyceae</taxon>
        <taxon>Trebouxiophyceae incertae sedis</taxon>
        <taxon>Coccomyxaceae</taxon>
        <taxon>Coccomyxa</taxon>
        <taxon>Coccomyxa subellipsoidea</taxon>
    </lineage>
</organism>
<keyword evidence="2 4" id="KW-0647">Proteasome</keyword>
<reference evidence="5 6" key="1">
    <citation type="journal article" date="2012" name="Genome Biol.">
        <title>The genome of the polar eukaryotic microalga coccomyxa subellipsoidea reveals traits of cold adaptation.</title>
        <authorList>
            <person name="Blanc G."/>
            <person name="Agarkova I."/>
            <person name="Grimwood J."/>
            <person name="Kuo A."/>
            <person name="Brueggeman A."/>
            <person name="Dunigan D."/>
            <person name="Gurnon J."/>
            <person name="Ladunga I."/>
            <person name="Lindquist E."/>
            <person name="Lucas S."/>
            <person name="Pangilinan J."/>
            <person name="Proschold T."/>
            <person name="Salamov A."/>
            <person name="Schmutz J."/>
            <person name="Weeks D."/>
            <person name="Yamada T."/>
            <person name="Claverie J.M."/>
            <person name="Grigoriev I."/>
            <person name="Van Etten J."/>
            <person name="Lomsadze A."/>
            <person name="Borodovsky M."/>
        </authorList>
    </citation>
    <scope>NUCLEOTIDE SEQUENCE [LARGE SCALE GENOMIC DNA]</scope>
    <source>
        <strain evidence="5 6">C-169</strain>
    </source>
</reference>
<dbReference type="AlphaFoldDB" id="I0YK79"/>
<protein>
    <recommendedName>
        <fullName evidence="4">Proteasome subunit beta</fullName>
    </recommendedName>
</protein>
<dbReference type="GO" id="GO:0051603">
    <property type="term" value="P:proteolysis involved in protein catabolic process"/>
    <property type="evidence" value="ECO:0007669"/>
    <property type="project" value="InterPro"/>
</dbReference>
<dbReference type="InterPro" id="IPR001353">
    <property type="entry name" value="Proteasome_sua/b"/>
</dbReference>
<comment type="subcellular location">
    <subcellularLocation>
        <location evidence="4">Cytoplasm</location>
    </subcellularLocation>
    <subcellularLocation>
        <location evidence="4">Nucleus</location>
    </subcellularLocation>
</comment>
<dbReference type="CDD" id="cd03760">
    <property type="entry name" value="proteasome_beta_type_4"/>
    <property type="match status" value="1"/>
</dbReference>
<dbReference type="PROSITE" id="PS00854">
    <property type="entry name" value="PROTEASOME_BETA_1"/>
    <property type="match status" value="1"/>
</dbReference>
<keyword evidence="3 4" id="KW-0539">Nucleus</keyword>
<comment type="function">
    <text evidence="4">Component of the proteasome, a multicatalytic proteinase complex which is characterized by its ability to cleave peptides with Arg, Phe, Tyr, Leu, and Glu adjacent to the leaving group at neutral or slightly basic pH. The proteasome has an ATP-dependent proteolytic activity.</text>
</comment>
<dbReference type="InterPro" id="IPR023333">
    <property type="entry name" value="Proteasome_suB-type"/>
</dbReference>
<evidence type="ECO:0000256" key="2">
    <source>
        <dbReference type="ARBA" id="ARBA00022942"/>
    </source>
</evidence>
<evidence type="ECO:0000256" key="4">
    <source>
        <dbReference type="RuleBase" id="RU004203"/>
    </source>
</evidence>
<dbReference type="RefSeq" id="XP_005643342.1">
    <property type="nucleotide sequence ID" value="XM_005643285.1"/>
</dbReference>
<evidence type="ECO:0000313" key="6">
    <source>
        <dbReference type="Proteomes" id="UP000007264"/>
    </source>
</evidence>
<gene>
    <name evidence="5" type="ORF">COCSUDRAFT_26259</name>
</gene>
<dbReference type="STRING" id="574566.I0YK79"/>
<dbReference type="Gene3D" id="3.60.20.10">
    <property type="entry name" value="Glutamine Phosphoribosylpyrophosphate, subunit 1, domain 1"/>
    <property type="match status" value="1"/>
</dbReference>
<dbReference type="MEROPS" id="T01.A13"/>
<accession>I0YK79</accession>
<dbReference type="PROSITE" id="PS51476">
    <property type="entry name" value="PROTEASOME_BETA_2"/>
    <property type="match status" value="1"/>
</dbReference>
<dbReference type="GeneID" id="17036727"/>
<dbReference type="EMBL" id="AGSI01000022">
    <property type="protein sequence ID" value="EIE18798.1"/>
    <property type="molecule type" value="Genomic_DNA"/>
</dbReference>
<keyword evidence="1 4" id="KW-0963">Cytoplasm</keyword>
<dbReference type="SUPFAM" id="SSF56235">
    <property type="entry name" value="N-terminal nucleophile aminohydrolases (Ntn hydrolases)"/>
    <property type="match status" value="1"/>
</dbReference>
<keyword evidence="6" id="KW-1185">Reference proteome</keyword>
<dbReference type="Proteomes" id="UP000007264">
    <property type="component" value="Unassembled WGS sequence"/>
</dbReference>
<dbReference type="InterPro" id="IPR016050">
    <property type="entry name" value="Proteasome_bsu_CS"/>
</dbReference>
<dbReference type="OrthoDB" id="10248542at2759"/>
<dbReference type="KEGG" id="csl:COCSUDRAFT_26259"/>
<evidence type="ECO:0000313" key="5">
    <source>
        <dbReference type="EMBL" id="EIE18798.1"/>
    </source>
</evidence>
<dbReference type="InterPro" id="IPR016295">
    <property type="entry name" value="Proteasome_beta4"/>
</dbReference>
<dbReference type="PANTHER" id="PTHR32194">
    <property type="entry name" value="METALLOPROTEASE TLDD"/>
    <property type="match status" value="1"/>
</dbReference>
<evidence type="ECO:0000256" key="3">
    <source>
        <dbReference type="ARBA" id="ARBA00023242"/>
    </source>
</evidence>
<evidence type="ECO:0000256" key="1">
    <source>
        <dbReference type="ARBA" id="ARBA00022490"/>
    </source>
</evidence>
<dbReference type="PANTHER" id="PTHR32194:SF6">
    <property type="entry name" value="PROTEASOME SUBUNIT BETA"/>
    <property type="match status" value="1"/>
</dbReference>
<dbReference type="GO" id="GO:0005634">
    <property type="term" value="C:nucleus"/>
    <property type="evidence" value="ECO:0007669"/>
    <property type="project" value="UniProtKB-SubCell"/>
</dbReference>
<sequence>MYPRPTSHNPALGPGCTGPSLAQYVPDYADVSSRPSVQQPLSGAAPFMVDPKAVAASIGGHDPTKHTTSPYVTGTSVLGVTYRDGVLLAADTLGSYGSTKRYKSFERLRKVNEQTIIGAGGELSDFQYILTLLDELSNEDFCADDGAKLSPKEIYAYLSRVLYNRRSKMDPLWNSLVVGGLQDGKPFLGTITMLGVHYSDDHIATGFGQMLARPLFRERHRPDMSEEEATQLLHEGLRVCYYRDKQTTNKFQIAKVTAEGTSISEPFALETKWDYKAFVNPGALAVGTW</sequence>